<dbReference type="InterPro" id="IPR010998">
    <property type="entry name" value="Integrase_recombinase_N"/>
</dbReference>
<evidence type="ECO:0000256" key="3">
    <source>
        <dbReference type="ARBA" id="ARBA00023125"/>
    </source>
</evidence>
<evidence type="ECO:0000256" key="4">
    <source>
        <dbReference type="ARBA" id="ARBA00023172"/>
    </source>
</evidence>
<keyword evidence="4" id="KW-0233">DNA recombination</keyword>
<evidence type="ECO:0000313" key="7">
    <source>
        <dbReference type="EMBL" id="VVP73089.1"/>
    </source>
</evidence>
<comment type="similarity">
    <text evidence="1">Belongs to the 'phage' integrase family.</text>
</comment>
<sequence length="443" mass="49874">MTALAKTLTVKLSDAEIERNAKKLHVRDLRDASHPALHFRFAKNRSRGSWYLLSKRTWHRIGGFPDLSTKQVVMALPAVRLRVAANEGSALSKWGTISELLGWYAERMSRDRSLSSKRKSTASSAIKRHLMPRLGDLPLSDINKAMLDSELIWPLQENYSAGYVQLVFKLLVQAMRQAFKLGFIHVNPMAGIKFTDFSKTKVGAKPGRLRGVQLPQLLEQLSHVVLTAPADAMLALMMLCHGTRIGETRQARWSHISLAEREWFIPAEHTKTGVEHHLPLTDQVRELLIRYREIQQAKGYDGQFLFPARHGKALSEGQASAAFTRLGQGEWTSHDLRKLARTGWADIGIDHLIGELLINHAMGHNVKVYIQSDVMTRKLDALEQWHIHLDQKGFALIHGLTGVRSGDSGKPLEAFKNKACDAHQETTTGEDSKHEKTPRPWLS</sequence>
<feature type="domain" description="Tyr recombinase" evidence="6">
    <location>
        <begin position="204"/>
        <end position="383"/>
    </location>
</feature>
<dbReference type="InterPro" id="IPR013762">
    <property type="entry name" value="Integrase-like_cat_sf"/>
</dbReference>
<dbReference type="GO" id="GO:0006310">
    <property type="term" value="P:DNA recombination"/>
    <property type="evidence" value="ECO:0007669"/>
    <property type="project" value="UniProtKB-KW"/>
</dbReference>
<dbReference type="PROSITE" id="PS51898">
    <property type="entry name" value="TYR_RECOMBINASE"/>
    <property type="match status" value="1"/>
</dbReference>
<dbReference type="SUPFAM" id="SSF56349">
    <property type="entry name" value="DNA breaking-rejoining enzymes"/>
    <property type="match status" value="1"/>
</dbReference>
<dbReference type="GO" id="GO:0015074">
    <property type="term" value="P:DNA integration"/>
    <property type="evidence" value="ECO:0007669"/>
    <property type="project" value="UniProtKB-KW"/>
</dbReference>
<dbReference type="PANTHER" id="PTHR30629:SF6">
    <property type="entry name" value="PROPHAGE INTEGRASE INTA-RELATED"/>
    <property type="match status" value="1"/>
</dbReference>
<evidence type="ECO:0000256" key="1">
    <source>
        <dbReference type="ARBA" id="ARBA00008857"/>
    </source>
</evidence>
<evidence type="ECO:0000313" key="8">
    <source>
        <dbReference type="Proteomes" id="UP000325565"/>
    </source>
</evidence>
<keyword evidence="2" id="KW-0229">DNA integration</keyword>
<dbReference type="AlphaFoldDB" id="A0A5E7RFX0"/>
<gene>
    <name evidence="7" type="ORF">PS922_01021</name>
</gene>
<dbReference type="InterPro" id="IPR011010">
    <property type="entry name" value="DNA_brk_join_enz"/>
</dbReference>
<evidence type="ECO:0000259" key="6">
    <source>
        <dbReference type="PROSITE" id="PS51898"/>
    </source>
</evidence>
<dbReference type="InterPro" id="IPR050808">
    <property type="entry name" value="Phage_Integrase"/>
</dbReference>
<dbReference type="Pfam" id="PF00589">
    <property type="entry name" value="Phage_integrase"/>
    <property type="match status" value="1"/>
</dbReference>
<reference evidence="7 8" key="1">
    <citation type="submission" date="2019-09" db="EMBL/GenBank/DDBJ databases">
        <authorList>
            <person name="Chandra G."/>
            <person name="Truman W A."/>
        </authorList>
    </citation>
    <scope>NUCLEOTIDE SEQUENCE [LARGE SCALE GENOMIC DNA]</scope>
    <source>
        <strain evidence="7">PS922</strain>
    </source>
</reference>
<organism evidence="7 8">
    <name type="scientific">Pseudomonas fluorescens</name>
    <dbReference type="NCBI Taxonomy" id="294"/>
    <lineage>
        <taxon>Bacteria</taxon>
        <taxon>Pseudomonadati</taxon>
        <taxon>Pseudomonadota</taxon>
        <taxon>Gammaproteobacteria</taxon>
        <taxon>Pseudomonadales</taxon>
        <taxon>Pseudomonadaceae</taxon>
        <taxon>Pseudomonas</taxon>
    </lineage>
</organism>
<dbReference type="RefSeq" id="WP_154863037.1">
    <property type="nucleotide sequence ID" value="NZ_CABVJB010000002.1"/>
</dbReference>
<protein>
    <recommendedName>
        <fullName evidence="6">Tyr recombinase domain-containing protein</fullName>
    </recommendedName>
</protein>
<dbReference type="InterPro" id="IPR002104">
    <property type="entry name" value="Integrase_catalytic"/>
</dbReference>
<dbReference type="Gene3D" id="1.10.443.10">
    <property type="entry name" value="Intergrase catalytic core"/>
    <property type="match status" value="1"/>
</dbReference>
<name>A0A5E7RFX0_PSEFL</name>
<evidence type="ECO:0000256" key="2">
    <source>
        <dbReference type="ARBA" id="ARBA00022908"/>
    </source>
</evidence>
<dbReference type="CDD" id="cd00801">
    <property type="entry name" value="INT_P4_C"/>
    <property type="match status" value="1"/>
</dbReference>
<evidence type="ECO:0000256" key="5">
    <source>
        <dbReference type="SAM" id="MobiDB-lite"/>
    </source>
</evidence>
<dbReference type="PANTHER" id="PTHR30629">
    <property type="entry name" value="PROPHAGE INTEGRASE"/>
    <property type="match status" value="1"/>
</dbReference>
<keyword evidence="3" id="KW-0238">DNA-binding</keyword>
<proteinExistence type="inferred from homology"/>
<dbReference type="EMBL" id="CABVJB010000002">
    <property type="protein sequence ID" value="VVP73089.1"/>
    <property type="molecule type" value="Genomic_DNA"/>
</dbReference>
<dbReference type="Proteomes" id="UP000325565">
    <property type="component" value="Unassembled WGS sequence"/>
</dbReference>
<dbReference type="GO" id="GO:0003677">
    <property type="term" value="F:DNA binding"/>
    <property type="evidence" value="ECO:0007669"/>
    <property type="project" value="UniProtKB-KW"/>
</dbReference>
<feature type="region of interest" description="Disordered" evidence="5">
    <location>
        <begin position="420"/>
        <end position="443"/>
    </location>
</feature>
<dbReference type="Gene3D" id="1.10.150.130">
    <property type="match status" value="1"/>
</dbReference>
<accession>A0A5E7RFX0</accession>